<evidence type="ECO:0000256" key="1">
    <source>
        <dbReference type="SAM" id="Phobius"/>
    </source>
</evidence>
<proteinExistence type="predicted"/>
<reference evidence="3" key="1">
    <citation type="submission" date="2020-10" db="EMBL/GenBank/DDBJ databases">
        <authorList>
            <person name="Gilroy R."/>
        </authorList>
    </citation>
    <scope>NUCLEOTIDE SEQUENCE</scope>
    <source>
        <strain evidence="3">ChiGjej3B3-7149</strain>
    </source>
</reference>
<feature type="transmembrane region" description="Helical" evidence="1">
    <location>
        <begin position="20"/>
        <end position="41"/>
    </location>
</feature>
<keyword evidence="1" id="KW-0812">Transmembrane</keyword>
<evidence type="ECO:0000259" key="2">
    <source>
        <dbReference type="Pfam" id="PF13200"/>
    </source>
</evidence>
<dbReference type="Pfam" id="PF13200">
    <property type="entry name" value="DUF4015"/>
    <property type="match status" value="1"/>
</dbReference>
<feature type="domain" description="DUF4015" evidence="2">
    <location>
        <begin position="103"/>
        <end position="320"/>
    </location>
</feature>
<dbReference type="AlphaFoldDB" id="A0A9D1DKH5"/>
<protein>
    <recommendedName>
        <fullName evidence="2">DUF4015 domain-containing protein</fullName>
    </recommendedName>
</protein>
<keyword evidence="1" id="KW-1133">Transmembrane helix</keyword>
<accession>A0A9D1DKH5</accession>
<gene>
    <name evidence="3" type="ORF">IAD36_02675</name>
</gene>
<sequence>MAKNNRPETYRGRRRKLNVLGIVLSAVAVLIVVLFVLFGSFQKYIVYGNNGISIELPILATPGAAEDEGERVFEQVNAELEITEPDYSDIESQVNEEMEALRAVFVPAESVSTEGVAPYVSKLKSIGGNALVLELKPASGQLVWASSVQLAADYGTAGSVDIGVLANTLKEQDIYLVAQLCCCTDDLLAERCPSVALTIPGNVPYSDSEGRWVDPYNSVVSEYLTGLCLELESYGFDELLLKNLAMPQTDTPLNYTVTLSSMPTPTSAVAGLAMDITAALAGSDILVSAILDTTSLRNGLSAQSGQDIEIFSKLFDRLCSSAGTVWQATVDRSSVDYWMYDGDLALRYVPILPFNTEDFTSWIYRIPEGLL</sequence>
<organism evidence="3 4">
    <name type="scientific">Candidatus Scatomorpha intestinigallinarum</name>
    <dbReference type="NCBI Taxonomy" id="2840923"/>
    <lineage>
        <taxon>Bacteria</taxon>
        <taxon>Bacillati</taxon>
        <taxon>Bacillota</taxon>
        <taxon>Clostridia</taxon>
        <taxon>Eubacteriales</taxon>
        <taxon>Candidatus Scatomorpha</taxon>
    </lineage>
</organism>
<dbReference type="Proteomes" id="UP000824238">
    <property type="component" value="Unassembled WGS sequence"/>
</dbReference>
<evidence type="ECO:0000313" key="4">
    <source>
        <dbReference type="Proteomes" id="UP000824238"/>
    </source>
</evidence>
<comment type="caution">
    <text evidence="3">The sequence shown here is derived from an EMBL/GenBank/DDBJ whole genome shotgun (WGS) entry which is preliminary data.</text>
</comment>
<reference evidence="3" key="2">
    <citation type="journal article" date="2021" name="PeerJ">
        <title>Extensive microbial diversity within the chicken gut microbiome revealed by metagenomics and culture.</title>
        <authorList>
            <person name="Gilroy R."/>
            <person name="Ravi A."/>
            <person name="Getino M."/>
            <person name="Pursley I."/>
            <person name="Horton D.L."/>
            <person name="Alikhan N.F."/>
            <person name="Baker D."/>
            <person name="Gharbi K."/>
            <person name="Hall N."/>
            <person name="Watson M."/>
            <person name="Adriaenssens E.M."/>
            <person name="Foster-Nyarko E."/>
            <person name="Jarju S."/>
            <person name="Secka A."/>
            <person name="Antonio M."/>
            <person name="Oren A."/>
            <person name="Chaudhuri R.R."/>
            <person name="La Ragione R."/>
            <person name="Hildebrand F."/>
            <person name="Pallen M.J."/>
        </authorList>
    </citation>
    <scope>NUCLEOTIDE SEQUENCE</scope>
    <source>
        <strain evidence="3">ChiGjej3B3-7149</strain>
    </source>
</reference>
<dbReference type="EMBL" id="DVHH01000069">
    <property type="protein sequence ID" value="HIR54491.1"/>
    <property type="molecule type" value="Genomic_DNA"/>
</dbReference>
<evidence type="ECO:0000313" key="3">
    <source>
        <dbReference type="EMBL" id="HIR54491.1"/>
    </source>
</evidence>
<dbReference type="InterPro" id="IPR025275">
    <property type="entry name" value="DUF4015"/>
</dbReference>
<keyword evidence="1" id="KW-0472">Membrane</keyword>
<name>A0A9D1DKH5_9FIRM</name>